<feature type="region of interest" description="Disordered" evidence="7">
    <location>
        <begin position="76"/>
        <end position="102"/>
    </location>
</feature>
<dbReference type="InterPro" id="IPR049551">
    <property type="entry name" value="PKS_DH_C"/>
</dbReference>
<feature type="region of interest" description="N-terminal hotdog fold" evidence="6">
    <location>
        <begin position="982"/>
        <end position="1120"/>
    </location>
</feature>
<sequence>MDTSAQTSYTSPASEASDDGLLLNGLRDDGMTYGTTPSHRTQVPIAVVGMGCRLPGHSNSPTALWDFLQRGGVAKNEPPSSRFSLNGHYDKSKRPRTMKSPGGMFIEDVDPELFDGQFFNISRVDCVAMDPQQRQLLEVAYECLENAGIPLEVLSGTKTGVIVGTNFIDYGAIQNRDPEDRADSITIGLASSILSNRISHFLNVTGPSMTIDTACSASLVSVDVACRYLDSFQADGMLVGGANMWLTPEHNEEVGMMNITQSGSGRCHSFDAKADGYVKAEGINVVYLKRLDDAIRDKDPIRAVIRGTAANASGRTAGIANPSPDAQAAVTRMAYKNAGISDFRATQFLECHGTGTLAGDPVEVKGAASVFAAGRQPGQELVIGSIKSNIGHSEAAAGLSGLLKAIMAVERGVIPGNPTFLDPNPNIDWKASRVRASRTSVKWPAHSIVRRASVNSFGFGGANAHAVVENNAVSLHHESSYKQVTTNFFDDDEDDEEDDVINGDQAHEMTTPKLLVFSANDQASLQSYVKRLSSHLLNPMVSIELNDLAYTLSERRTKHYYRAFDLTRSNKAKVGVDSLIQGKQASSPPRVGFVFTGQGAQWSQMGAELLKSHPLAKSVIRNLDDVLQSLPEPPKWSLLAELTEERSAKELSQPEFSQPLVTALQLALLAVLDDWGIRPKAVVGHSSGEIAAATAAGLITPAAAIKTAYFRGQAAKKVGPTAEPVGMLAVGVGADLVNQYLRPDEGKVQIACYNSPSSLTISGPVAALEKLRDRLKNGGHFARLLLVDLAYHSDYMTEIGAVYEQMLISHDAFDKNQAADESTEKARMFSSVTGKALSPSERPDAAYWKRNMVSPVQFDQAATELLRDTKDGADFLIELGPSNALSGPLAQIKKKLASSPGADAPYTSALKRGADSTLALYNAAGQLFLTGGSVDLSKVNRVDTNKAKVIVDLPNYSWNHSTRYWHETLASKDWRFKKFINHDLLGSKVLGTAWQTPVFKKVLKLADLPWLKDHKLGSEVVFPAAGYVAMAAEAAYQTAMVTQWDEQAPARYRIRLRDVKLLRALVLEEKSETRLTLTLSPVKGGSTRSWYEFRVSSIQDGLSVHPVHSAGLVCVETDYQDSSADAPAEAVRPLDLATSAQLWYKALADRGYNFGPAFQKHLMVESTLGQRKSRSTVNLEPPPTSSNRGQSDYPLHPAVMDACFQTASPALWKGDLPTADAAALVPKIIDSIVIEAGSSHHLPDEGLALASANYLGVGDTENPRNYATSVELYDPKDGKLLFEMKGLASGEIETSDQEQVGHTVMRAEWNADVNILLDAADTPVVQQWLETKTVQESLDIVAHKKPGLSVLELNLGSDDDSSLWLEQGTEGSIKPMRAACSQYHIALREAKVLVGAQERLASHASNPQFHLVDVAKPAAVATDTKFDLVIVKMGPQSETNVEETILNQEIVLQSLATTMQKGGVVVAHGISETALGHLGKTAALRRDGDGAWHICRLKETEEKENYTDKKSIAHVSLLGAAAEQTSNVAGVIDALAAKGLILESSDKPLKVTASKTDIVVVLDELFVSLTDRIDEQQWEILKHIITKERLPVLWVTSGAHLNVTDPTKALITGLLRTIRAEEDLRLVTLDVENPEADATADAIVACLKELRSPSGSKTKPGDKSNEPLDSEFVERGGIVRISRLLPDTDLTVLQSDQLSSRPTETADLHAHEVPVQLRCERLGNIDTINFGEVAVGDSSPSDELVEVEVYAAGMNYKDVVVTMGIVPGDETALGHEAAGIVTRIAPNSSGGFAVGDRVVVFGKGCFANRVQTTPSRVHRIPDSLTLEEAATLPVVYLTAFYSLIDIGNLSAGQRVLIHSAAGGVGIAAVQLAQQVGAEVFVTVGSQEKREFIKSAFGLSDDHIYNSRNTSFASGILAATGGRGVDVVLNSLTGDLLDESFRILADGGTMVEIGKKDILDRNSLPLAPFDRSLSFRAVDLSPERATDALVSRLFSKVFELFEAGLIKPINPIHKFSWTDIPSAIRFLRPGTHIGKVVLSSGSPDTRVQVPIRKAPKQLRFRDDGTYLIVGGLRGLCGSLAIYLAKSGAKQLAVISRSGYADDKSRSVVKQLKALGAHIDLLTADITVEEEVENALRQTTVPVAGIIQGAMVLRDRPFDSMTLSEYHEAVQCKIGGTWNLHKAAEALNLDLDFFTLLSSISGVVGNRGQANYAAANVFLDNFAAYRRNRGQPACAVDLGVIEDSGVIAENAKLQNQFDSRVYRGINDALLRKILHLSLLQQQEAPAPSPAAGAQIITGLIAQQPADSSLNRDARFSALFTKQGGGGSGSGDNSGGSGNAEMRALLLLLRSESADPAAKLKATVEVVSGCFARLLRLSEPMDPARPLSVYGIDSLAAVEVRNWVRTELGALVTTLDIMNAASLTTFSGKVIAKLATGAGEENSA</sequence>
<proteinExistence type="predicted"/>
<feature type="domain" description="Carrier" evidence="8">
    <location>
        <begin position="2355"/>
        <end position="2431"/>
    </location>
</feature>
<evidence type="ECO:0000256" key="2">
    <source>
        <dbReference type="ARBA" id="ARBA00022553"/>
    </source>
</evidence>
<dbReference type="OrthoDB" id="329835at2759"/>
<dbReference type="GO" id="GO:0031177">
    <property type="term" value="F:phosphopantetheine binding"/>
    <property type="evidence" value="ECO:0007669"/>
    <property type="project" value="InterPro"/>
</dbReference>
<feature type="compositionally biased region" description="Polar residues" evidence="7">
    <location>
        <begin position="1"/>
        <end position="14"/>
    </location>
</feature>
<dbReference type="InterPro" id="IPR016039">
    <property type="entry name" value="Thiolase-like"/>
</dbReference>
<dbReference type="InterPro" id="IPR049552">
    <property type="entry name" value="PKS_DH_N"/>
</dbReference>
<dbReference type="SMART" id="SM00823">
    <property type="entry name" value="PKS_PP"/>
    <property type="match status" value="1"/>
</dbReference>
<dbReference type="InterPro" id="IPR020843">
    <property type="entry name" value="ER"/>
</dbReference>
<dbReference type="SUPFAM" id="SSF47336">
    <property type="entry name" value="ACP-like"/>
    <property type="match status" value="1"/>
</dbReference>
<dbReference type="InterPro" id="IPR009081">
    <property type="entry name" value="PP-bd_ACP"/>
</dbReference>
<dbReference type="SUPFAM" id="SSF50129">
    <property type="entry name" value="GroES-like"/>
    <property type="match status" value="1"/>
</dbReference>
<dbReference type="FunFam" id="3.40.50.720:FF:000209">
    <property type="entry name" value="Polyketide synthase Pks12"/>
    <property type="match status" value="1"/>
</dbReference>
<dbReference type="SUPFAM" id="SSF52151">
    <property type="entry name" value="FabD/lysophospholipase-like"/>
    <property type="match status" value="1"/>
</dbReference>
<dbReference type="Gene3D" id="3.40.366.10">
    <property type="entry name" value="Malonyl-Coenzyme A Acyl Carrier Protein, domain 2"/>
    <property type="match status" value="1"/>
</dbReference>
<keyword evidence="1" id="KW-0596">Phosphopantetheine</keyword>
<dbReference type="InterPro" id="IPR049900">
    <property type="entry name" value="PKS_mFAS_DH"/>
</dbReference>
<keyword evidence="2" id="KW-0597">Phosphoprotein</keyword>
<keyword evidence="12" id="KW-1185">Reference proteome</keyword>
<dbReference type="GO" id="GO:1901336">
    <property type="term" value="P:lactone biosynthetic process"/>
    <property type="evidence" value="ECO:0007669"/>
    <property type="project" value="UniProtKB-ARBA"/>
</dbReference>
<dbReference type="InterPro" id="IPR020841">
    <property type="entry name" value="PKS_Beta-ketoAc_synthase_dom"/>
</dbReference>
<dbReference type="GO" id="GO:0004315">
    <property type="term" value="F:3-oxoacyl-[acyl-carrier-protein] synthase activity"/>
    <property type="evidence" value="ECO:0007669"/>
    <property type="project" value="InterPro"/>
</dbReference>
<evidence type="ECO:0000313" key="11">
    <source>
        <dbReference type="EMBL" id="OLN87132.1"/>
    </source>
</evidence>
<gene>
    <name evidence="11" type="ORF">CCHL11_08940</name>
</gene>
<feature type="region of interest" description="Disordered" evidence="7">
    <location>
        <begin position="1169"/>
        <end position="1192"/>
    </location>
</feature>
<reference evidence="11 12" key="1">
    <citation type="submission" date="2016-11" db="EMBL/GenBank/DDBJ databases">
        <title>Draft Genome Assembly of Colletotrichum chlorophyti a pathogen of herbaceous plants.</title>
        <authorList>
            <person name="Gan P."/>
            <person name="Narusaka M."/>
            <person name="Tsushima A."/>
            <person name="Narusaka Y."/>
            <person name="Takano Y."/>
            <person name="Shirasu K."/>
        </authorList>
    </citation>
    <scope>NUCLEOTIDE SEQUENCE [LARGE SCALE GENOMIC DNA]</scope>
    <source>
        <strain evidence="11 12">NTL11</strain>
    </source>
</reference>
<dbReference type="Gene3D" id="3.40.50.720">
    <property type="entry name" value="NAD(P)-binding Rossmann-like Domain"/>
    <property type="match status" value="2"/>
</dbReference>
<dbReference type="PROSITE" id="PS52004">
    <property type="entry name" value="KS3_2"/>
    <property type="match status" value="1"/>
</dbReference>
<dbReference type="SMART" id="SM00829">
    <property type="entry name" value="PKS_ER"/>
    <property type="match status" value="1"/>
</dbReference>
<dbReference type="SMART" id="SM00825">
    <property type="entry name" value="PKS_KS"/>
    <property type="match status" value="1"/>
</dbReference>
<feature type="domain" description="Ketosynthase family 3 (KS3)" evidence="9">
    <location>
        <begin position="42"/>
        <end position="470"/>
    </location>
</feature>
<dbReference type="InterPro" id="IPR036291">
    <property type="entry name" value="NAD(P)-bd_dom_sf"/>
</dbReference>
<dbReference type="InterPro" id="IPR032821">
    <property type="entry name" value="PKS_assoc"/>
</dbReference>
<dbReference type="GO" id="GO:0016491">
    <property type="term" value="F:oxidoreductase activity"/>
    <property type="evidence" value="ECO:0007669"/>
    <property type="project" value="UniProtKB-KW"/>
</dbReference>
<keyword evidence="5" id="KW-0511">Multifunctional enzyme</keyword>
<dbReference type="InterPro" id="IPR014031">
    <property type="entry name" value="Ketoacyl_synth_C"/>
</dbReference>
<dbReference type="InterPro" id="IPR042104">
    <property type="entry name" value="PKS_dehydratase_sf"/>
</dbReference>
<feature type="region of interest" description="Disordered" evidence="7">
    <location>
        <begin position="1"/>
        <end position="22"/>
    </location>
</feature>
<dbReference type="SMART" id="SM00826">
    <property type="entry name" value="PKS_DH"/>
    <property type="match status" value="1"/>
</dbReference>
<dbReference type="InterPro" id="IPR018201">
    <property type="entry name" value="Ketoacyl_synth_AS"/>
</dbReference>
<dbReference type="InterPro" id="IPR002328">
    <property type="entry name" value="ADH_Zn_CS"/>
</dbReference>
<dbReference type="Gene3D" id="3.30.70.3290">
    <property type="match status" value="1"/>
</dbReference>
<dbReference type="Pfam" id="PF16197">
    <property type="entry name" value="KAsynt_C_assoc"/>
    <property type="match status" value="1"/>
</dbReference>
<evidence type="ECO:0000256" key="5">
    <source>
        <dbReference type="ARBA" id="ARBA00023268"/>
    </source>
</evidence>
<dbReference type="SUPFAM" id="SSF55048">
    <property type="entry name" value="Probable ACP-binding domain of malonyl-CoA ACP transacylase"/>
    <property type="match status" value="1"/>
</dbReference>
<evidence type="ECO:0000259" key="9">
    <source>
        <dbReference type="PROSITE" id="PS52004"/>
    </source>
</evidence>
<dbReference type="PROSITE" id="PS00606">
    <property type="entry name" value="KS3_1"/>
    <property type="match status" value="1"/>
</dbReference>
<dbReference type="InterPro" id="IPR016035">
    <property type="entry name" value="Acyl_Trfase/lysoPLipase"/>
</dbReference>
<dbReference type="InterPro" id="IPR014030">
    <property type="entry name" value="Ketoacyl_synth_N"/>
</dbReference>
<feature type="compositionally biased region" description="Polar residues" evidence="7">
    <location>
        <begin position="1169"/>
        <end position="1178"/>
    </location>
</feature>
<dbReference type="Pfam" id="PF00109">
    <property type="entry name" value="ketoacyl-synt"/>
    <property type="match status" value="1"/>
</dbReference>
<organism evidence="11 12">
    <name type="scientific">Colletotrichum chlorophyti</name>
    <dbReference type="NCBI Taxonomy" id="708187"/>
    <lineage>
        <taxon>Eukaryota</taxon>
        <taxon>Fungi</taxon>
        <taxon>Dikarya</taxon>
        <taxon>Ascomycota</taxon>
        <taxon>Pezizomycotina</taxon>
        <taxon>Sordariomycetes</taxon>
        <taxon>Hypocreomycetidae</taxon>
        <taxon>Glomerellales</taxon>
        <taxon>Glomerellaceae</taxon>
        <taxon>Colletotrichum</taxon>
    </lineage>
</organism>
<evidence type="ECO:0000256" key="4">
    <source>
        <dbReference type="ARBA" id="ARBA00023002"/>
    </source>
</evidence>
<dbReference type="Pfam" id="PF13602">
    <property type="entry name" value="ADH_zinc_N_2"/>
    <property type="match status" value="1"/>
</dbReference>
<dbReference type="Pfam" id="PF00698">
    <property type="entry name" value="Acyl_transf_1"/>
    <property type="match status" value="1"/>
</dbReference>
<dbReference type="STRING" id="708187.A0A1Q8RS53"/>
<dbReference type="InterPro" id="IPR016036">
    <property type="entry name" value="Malonyl_transacylase_ACP-bd"/>
</dbReference>
<dbReference type="SUPFAM" id="SSF51735">
    <property type="entry name" value="NAD(P)-binding Rossmann-fold domains"/>
    <property type="match status" value="2"/>
</dbReference>
<dbReference type="Gene3D" id="1.10.1200.10">
    <property type="entry name" value="ACP-like"/>
    <property type="match status" value="1"/>
</dbReference>
<feature type="region of interest" description="C-terminal hotdog fold" evidence="6">
    <location>
        <begin position="1135"/>
        <end position="1298"/>
    </location>
</feature>
<dbReference type="InterPro" id="IPR013968">
    <property type="entry name" value="PKS_KR"/>
</dbReference>
<evidence type="ECO:0000259" key="8">
    <source>
        <dbReference type="PROSITE" id="PS50075"/>
    </source>
</evidence>
<dbReference type="GO" id="GO:0044550">
    <property type="term" value="P:secondary metabolite biosynthetic process"/>
    <property type="evidence" value="ECO:0007669"/>
    <property type="project" value="TreeGrafter"/>
</dbReference>
<dbReference type="Pfam" id="PF08240">
    <property type="entry name" value="ADH_N"/>
    <property type="match status" value="1"/>
</dbReference>
<dbReference type="SMART" id="SM00827">
    <property type="entry name" value="PKS_AT"/>
    <property type="match status" value="1"/>
</dbReference>
<dbReference type="InterPro" id="IPR036736">
    <property type="entry name" value="ACP-like_sf"/>
</dbReference>
<dbReference type="InterPro" id="IPR020807">
    <property type="entry name" value="PKS_DH"/>
</dbReference>
<feature type="domain" description="PKS/mFAS DH" evidence="10">
    <location>
        <begin position="982"/>
        <end position="1298"/>
    </location>
</feature>
<name>A0A1Q8RS53_9PEZI</name>
<evidence type="ECO:0000256" key="7">
    <source>
        <dbReference type="SAM" id="MobiDB-lite"/>
    </source>
</evidence>
<dbReference type="Pfam" id="PF08659">
    <property type="entry name" value="KR"/>
    <property type="match status" value="1"/>
</dbReference>
<dbReference type="PROSITE" id="PS00059">
    <property type="entry name" value="ADH_ZINC"/>
    <property type="match status" value="1"/>
</dbReference>
<dbReference type="Gene3D" id="3.40.47.10">
    <property type="match status" value="1"/>
</dbReference>
<dbReference type="Gene3D" id="3.90.180.10">
    <property type="entry name" value="Medium-chain alcohol dehydrogenases, catalytic domain"/>
    <property type="match status" value="1"/>
</dbReference>
<dbReference type="PANTHER" id="PTHR43775:SF18">
    <property type="entry name" value="ENZYME, PUTATIVE (JCVI)-RELATED"/>
    <property type="match status" value="1"/>
</dbReference>
<dbReference type="InterPro" id="IPR001227">
    <property type="entry name" value="Ac_transferase_dom_sf"/>
</dbReference>
<keyword evidence="3" id="KW-0808">Transferase</keyword>
<feature type="active site" description="Proton donor; for dehydratase activity" evidence="6">
    <location>
        <position position="1201"/>
    </location>
</feature>
<evidence type="ECO:0000256" key="3">
    <source>
        <dbReference type="ARBA" id="ARBA00022679"/>
    </source>
</evidence>
<dbReference type="InterPro" id="IPR011032">
    <property type="entry name" value="GroES-like_sf"/>
</dbReference>
<evidence type="ECO:0000256" key="1">
    <source>
        <dbReference type="ARBA" id="ARBA00022450"/>
    </source>
</evidence>
<dbReference type="PROSITE" id="PS50075">
    <property type="entry name" value="CARRIER"/>
    <property type="match status" value="1"/>
</dbReference>
<feature type="active site" description="Proton acceptor; for dehydratase activity" evidence="6">
    <location>
        <position position="1014"/>
    </location>
</feature>
<dbReference type="Gene3D" id="3.10.129.110">
    <property type="entry name" value="Polyketide synthase dehydratase"/>
    <property type="match status" value="1"/>
</dbReference>
<dbReference type="Pfam" id="PF00550">
    <property type="entry name" value="PP-binding"/>
    <property type="match status" value="1"/>
</dbReference>
<dbReference type="GO" id="GO:0004312">
    <property type="term" value="F:fatty acid synthase activity"/>
    <property type="evidence" value="ECO:0007669"/>
    <property type="project" value="TreeGrafter"/>
</dbReference>
<dbReference type="InterPro" id="IPR020806">
    <property type="entry name" value="PKS_PP-bd"/>
</dbReference>
<evidence type="ECO:0000259" key="10">
    <source>
        <dbReference type="PROSITE" id="PS52019"/>
    </source>
</evidence>
<dbReference type="PROSITE" id="PS52019">
    <property type="entry name" value="PKS_MFAS_DH"/>
    <property type="match status" value="1"/>
</dbReference>
<dbReference type="InterPro" id="IPR050091">
    <property type="entry name" value="PKS_NRPS_Biosynth_Enz"/>
</dbReference>
<dbReference type="InterPro" id="IPR057326">
    <property type="entry name" value="KR_dom"/>
</dbReference>
<evidence type="ECO:0000256" key="6">
    <source>
        <dbReference type="PROSITE-ProRule" id="PRU01363"/>
    </source>
</evidence>
<dbReference type="PANTHER" id="PTHR43775">
    <property type="entry name" value="FATTY ACID SYNTHASE"/>
    <property type="match status" value="1"/>
</dbReference>
<dbReference type="Proteomes" id="UP000186583">
    <property type="component" value="Unassembled WGS sequence"/>
</dbReference>
<comment type="caution">
    <text evidence="11">The sequence shown here is derived from an EMBL/GenBank/DDBJ whole genome shotgun (WGS) entry which is preliminary data.</text>
</comment>
<dbReference type="Pfam" id="PF14765">
    <property type="entry name" value="PS-DH"/>
    <property type="match status" value="1"/>
</dbReference>
<dbReference type="CDD" id="cd00833">
    <property type="entry name" value="PKS"/>
    <property type="match status" value="1"/>
</dbReference>
<dbReference type="InterPro" id="IPR013154">
    <property type="entry name" value="ADH-like_N"/>
</dbReference>
<dbReference type="Pfam" id="PF21089">
    <property type="entry name" value="PKS_DH_N"/>
    <property type="match status" value="1"/>
</dbReference>
<dbReference type="Pfam" id="PF02801">
    <property type="entry name" value="Ketoacyl-synt_C"/>
    <property type="match status" value="1"/>
</dbReference>
<dbReference type="GO" id="GO:0008270">
    <property type="term" value="F:zinc ion binding"/>
    <property type="evidence" value="ECO:0007669"/>
    <property type="project" value="InterPro"/>
</dbReference>
<dbReference type="SMART" id="SM00822">
    <property type="entry name" value="PKS_KR"/>
    <property type="match status" value="1"/>
</dbReference>
<dbReference type="GO" id="GO:0006633">
    <property type="term" value="P:fatty acid biosynthetic process"/>
    <property type="evidence" value="ECO:0007669"/>
    <property type="project" value="InterPro"/>
</dbReference>
<dbReference type="SUPFAM" id="SSF53901">
    <property type="entry name" value="Thiolase-like"/>
    <property type="match status" value="1"/>
</dbReference>
<keyword evidence="4" id="KW-0560">Oxidoreductase</keyword>
<dbReference type="EMBL" id="MPGH01000104">
    <property type="protein sequence ID" value="OLN87132.1"/>
    <property type="molecule type" value="Genomic_DNA"/>
</dbReference>
<protein>
    <submittedName>
        <fullName evidence="11">Lovastatin diketide synthase LovF 17</fullName>
    </submittedName>
</protein>
<accession>A0A1Q8RS53</accession>
<dbReference type="CDD" id="cd05195">
    <property type="entry name" value="enoyl_red"/>
    <property type="match status" value="1"/>
</dbReference>
<dbReference type="InterPro" id="IPR014043">
    <property type="entry name" value="Acyl_transferase_dom"/>
</dbReference>
<evidence type="ECO:0000313" key="12">
    <source>
        <dbReference type="Proteomes" id="UP000186583"/>
    </source>
</evidence>